<gene>
    <name evidence="1" type="ORF">EBH_0081050</name>
</gene>
<keyword evidence="2" id="KW-1185">Reference proteome</keyword>
<dbReference type="VEuPathDB" id="ToxoDB:EBH_0081050"/>
<reference evidence="1" key="1">
    <citation type="submission" date="2013-10" db="EMBL/GenBank/DDBJ databases">
        <title>Genomic analysis of the causative agents of coccidiosis in chickens.</title>
        <authorList>
            <person name="Reid A.J."/>
            <person name="Blake D."/>
            <person name="Billington K."/>
            <person name="Browne H."/>
            <person name="Dunn M."/>
            <person name="Hung S."/>
            <person name="Kawahara F."/>
            <person name="Miranda-Saavedra D."/>
            <person name="Mourier T."/>
            <person name="Nagra H."/>
            <person name="Otto T.D."/>
            <person name="Rawlings N."/>
            <person name="Sanchez A."/>
            <person name="Sanders M."/>
            <person name="Subramaniam C."/>
            <person name="Tay Y."/>
            <person name="Dear P."/>
            <person name="Doerig C."/>
            <person name="Gruber A."/>
            <person name="Parkinson J."/>
            <person name="Shirley M."/>
            <person name="Wan K.L."/>
            <person name="Berriman M."/>
            <person name="Tomley F."/>
            <person name="Pain A."/>
        </authorList>
    </citation>
    <scope>NUCLEOTIDE SEQUENCE [LARGE SCALE GENOMIC DNA]</scope>
    <source>
        <strain evidence="1">Houghton</strain>
    </source>
</reference>
<protein>
    <submittedName>
        <fullName evidence="1">Uncharacterized protein</fullName>
    </submittedName>
</protein>
<proteinExistence type="predicted"/>
<accession>U6LI47</accession>
<dbReference type="EMBL" id="HG711360">
    <property type="protein sequence ID" value="CDJ48908.1"/>
    <property type="molecule type" value="Genomic_DNA"/>
</dbReference>
<evidence type="ECO:0000313" key="2">
    <source>
        <dbReference type="Proteomes" id="UP000030750"/>
    </source>
</evidence>
<evidence type="ECO:0000313" key="1">
    <source>
        <dbReference type="EMBL" id="CDJ48908.1"/>
    </source>
</evidence>
<organism evidence="1 2">
    <name type="scientific">Eimeria brunetti</name>
    <dbReference type="NCBI Taxonomy" id="51314"/>
    <lineage>
        <taxon>Eukaryota</taxon>
        <taxon>Sar</taxon>
        <taxon>Alveolata</taxon>
        <taxon>Apicomplexa</taxon>
        <taxon>Conoidasida</taxon>
        <taxon>Coccidia</taxon>
        <taxon>Eucoccidiorida</taxon>
        <taxon>Eimeriorina</taxon>
        <taxon>Eimeriidae</taxon>
        <taxon>Eimeria</taxon>
    </lineage>
</organism>
<dbReference type="Proteomes" id="UP000030750">
    <property type="component" value="Unassembled WGS sequence"/>
</dbReference>
<reference evidence="1" key="2">
    <citation type="submission" date="2013-10" db="EMBL/GenBank/DDBJ databases">
        <authorList>
            <person name="Aslett M."/>
        </authorList>
    </citation>
    <scope>NUCLEOTIDE SEQUENCE [LARGE SCALE GENOMIC DNA]</scope>
    <source>
        <strain evidence="1">Houghton</strain>
    </source>
</reference>
<name>U6LI47_9EIME</name>
<sequence length="155" mass="16977">MIVGKATQAVGLHARGIPHRAVCTQGPDYLAVMGCDIAYDVSRLVRQRMCIAAGDRRRQGLPGVLCPALRIGAVYGCVTDGIASYPYRIDGVAVDARGRREGSRRWRANADCLDGASAKKNLSLYLTVYRLSNTNESERTVELIPHSLPVEEYKE</sequence>
<dbReference type="AlphaFoldDB" id="U6LI47"/>